<dbReference type="InterPro" id="IPR005914">
    <property type="entry name" value="Acac_CoA_synth"/>
</dbReference>
<evidence type="ECO:0000256" key="12">
    <source>
        <dbReference type="PROSITE-ProRule" id="PRU00504"/>
    </source>
</evidence>
<dbReference type="OrthoDB" id="10253869at2759"/>
<gene>
    <name evidence="17" type="primary">AACS</name>
    <name evidence="17" type="ORF">BLAG_LOCUS1580</name>
</gene>
<evidence type="ECO:0000256" key="14">
    <source>
        <dbReference type="SAM" id="Phobius"/>
    </source>
</evidence>
<dbReference type="PANTHER" id="PTHR42921:SF1">
    <property type="entry name" value="ACETOACETYL-COA SYNTHETASE"/>
    <property type="match status" value="1"/>
</dbReference>
<feature type="transmembrane region" description="Helical" evidence="14">
    <location>
        <begin position="865"/>
        <end position="889"/>
    </location>
</feature>
<keyword evidence="7" id="KW-0677">Repeat</keyword>
<evidence type="ECO:0000256" key="6">
    <source>
        <dbReference type="ARBA" id="ARBA00022598"/>
    </source>
</evidence>
<feature type="compositionally biased region" description="Basic and acidic residues" evidence="13">
    <location>
        <begin position="683"/>
        <end position="693"/>
    </location>
</feature>
<evidence type="ECO:0000256" key="8">
    <source>
        <dbReference type="ARBA" id="ARBA00022741"/>
    </source>
</evidence>
<evidence type="ECO:0000256" key="11">
    <source>
        <dbReference type="ARBA" id="ARBA00023098"/>
    </source>
</evidence>
<sequence length="1219" mass="135431">MDYDRPKERPILMWRPDPNRVTKMDKFRERVNNKFNLKLECYNDLFRWSIENYAEFWEEVWIFCDILHSKIYDQVVDMSKNIAEIPQWFQGCRMNYAENMLRYRDDRVAIYAAAEGREEVEKRTFRELADNVAMYAAAMKKMGVKEGDRVVGYIPNCCVTIEAMLGAASLGAVWSSTSPDFGVTGVLDRFTQIQPKLIFSVDAVRYNGKQHAHLDKLQKVVEGLPELEKVVIIPYVNKQEDIDKSSVPKSMFLDDFLASGKDGEVVPPLEFAPLPFNHPLYIMYSSGTTGPPKCMVHSAGGTLIQHLKEHVLHGNMDRDDIMLYYTTAGWMMWNWLVSCLAVGAAVVLYDGSPLVPTPNILWDLVDNIGITMLGTGAKWLTVLEEKGVHPALTHDLSSLHTILSTGSPLKPQSFEYVYSKIKKDLLLGSITGGTDIISLFAGHNCSAPVYKGEIQCRCLGMAVESWNEEGQAVFGESGELVCTKPFPSMPTVFWNDPEGFKYKKAYFAKFQGVWAHGDFCEINPKTGGIIMLGRSDGTLNPNGVRFGSAEIYNIVEEFAEIQDSLCVPQRNKYHEERVILFLKMSAATSMSQDLQKRIRAAIRTQLSARHVPSVIMETKDIPYTISGKKVEVAVKRILAGEDIQQRGAYSNPESLDLYYHIPELQGNCQDIRETDTSSGAENTEPKTGVKPEDNVANTSVKEFDNSAQDIRNRHGQNPSDGDLLPYAVAYDRDHNRRDDSERGDGFDIQPYAIAYDEQDVTVEHHYENQTLSGLSTDTSQSTCVQENTILDKRIGGQEKSSTDAQAGTSILASRTTARGILRPNPMYEQNALRPNPTYQHNNLHPNPMYVPNALRPNTAGGGRRVFVAVCCVVTCVVVSVLVVSLALILPTSKPGKQNDAQVNTTRPTGCFTESVDVKAQTDTNRHMEHTSPVPTSTEGIQGPEVEQTITIFGGKGSESGKFSGISNAVVSPSNEIFVADTFNRRVQVFNMGGVYLRQFPTVVSGVGCEDMDPYDISIDGKGHLWVTGETDTSEIIVQYTKTGRHIITLHPSSPNITLYDIAVDTLRNHVIVIQAATYEVSTEVNVLLFNGTVVRKLKTRQGWPEQITVDRNGRYFITDALKTDLVYVYSEAGDCQFSFGREGSQSDEGRITKATGICVDSSGNVLVADGYRTLEMFTDSGQHVRRVVSGVTFSSVAAAPGGHLVLVDDFDDTVTILSY</sequence>
<evidence type="ECO:0000256" key="3">
    <source>
        <dbReference type="ARBA" id="ARBA00012988"/>
    </source>
</evidence>
<keyword evidence="18" id="KW-1185">Reference proteome</keyword>
<evidence type="ECO:0000256" key="4">
    <source>
        <dbReference type="ARBA" id="ARBA00015326"/>
    </source>
</evidence>
<dbReference type="InterPro" id="IPR001258">
    <property type="entry name" value="NHL_repeat"/>
</dbReference>
<dbReference type="NCBIfam" id="NF002937">
    <property type="entry name" value="PRK03584.1"/>
    <property type="match status" value="1"/>
</dbReference>
<dbReference type="InterPro" id="IPR032387">
    <property type="entry name" value="ACAS_N"/>
</dbReference>
<keyword evidence="8" id="KW-0547">Nucleotide-binding</keyword>
<dbReference type="InterPro" id="IPR042099">
    <property type="entry name" value="ANL_N_sf"/>
</dbReference>
<evidence type="ECO:0000313" key="17">
    <source>
        <dbReference type="EMBL" id="CAH1232440.1"/>
    </source>
</evidence>
<feature type="domain" description="Acetyl-coenzyme A synthetase N-terminal" evidence="16">
    <location>
        <begin position="42"/>
        <end position="99"/>
    </location>
</feature>
<keyword evidence="14" id="KW-0812">Transmembrane</keyword>
<accession>A0A8J9YL15</accession>
<dbReference type="GO" id="GO:0030729">
    <property type="term" value="F:acetoacetate-CoA ligase activity"/>
    <property type="evidence" value="ECO:0007669"/>
    <property type="project" value="UniProtKB-EC"/>
</dbReference>
<dbReference type="InterPro" id="IPR045851">
    <property type="entry name" value="AMP-bd_C_sf"/>
</dbReference>
<dbReference type="EMBL" id="OV696686">
    <property type="protein sequence ID" value="CAH1232440.1"/>
    <property type="molecule type" value="Genomic_DNA"/>
</dbReference>
<comment type="subcellular location">
    <subcellularLocation>
        <location evidence="1">Cytoplasm</location>
        <location evidence="1">Cytosol</location>
    </subcellularLocation>
</comment>
<dbReference type="GO" id="GO:0006631">
    <property type="term" value="P:fatty acid metabolic process"/>
    <property type="evidence" value="ECO:0007669"/>
    <property type="project" value="UniProtKB-KW"/>
</dbReference>
<dbReference type="Gene3D" id="3.40.50.12780">
    <property type="entry name" value="N-terminal domain of ligase-like"/>
    <property type="match status" value="1"/>
</dbReference>
<dbReference type="InterPro" id="IPR011042">
    <property type="entry name" value="6-blade_b-propeller_TolB-like"/>
</dbReference>
<dbReference type="Proteomes" id="UP000838412">
    <property type="component" value="Chromosome 1"/>
</dbReference>
<dbReference type="InterPro" id="IPR000873">
    <property type="entry name" value="AMP-dep_synth/lig_dom"/>
</dbReference>
<dbReference type="EC" id="6.2.1.16" evidence="3"/>
<keyword evidence="11" id="KW-0443">Lipid metabolism</keyword>
<evidence type="ECO:0000256" key="10">
    <source>
        <dbReference type="ARBA" id="ARBA00022840"/>
    </source>
</evidence>
<keyword evidence="14" id="KW-0472">Membrane</keyword>
<dbReference type="AlphaFoldDB" id="A0A8J9YL15"/>
<dbReference type="Gene3D" id="3.30.300.30">
    <property type="match status" value="1"/>
</dbReference>
<keyword evidence="5" id="KW-0963">Cytoplasm</keyword>
<evidence type="ECO:0000256" key="7">
    <source>
        <dbReference type="ARBA" id="ARBA00022737"/>
    </source>
</evidence>
<dbReference type="PANTHER" id="PTHR42921">
    <property type="entry name" value="ACETOACETYL-COA SYNTHETASE"/>
    <property type="match status" value="1"/>
</dbReference>
<evidence type="ECO:0000313" key="18">
    <source>
        <dbReference type="Proteomes" id="UP000838412"/>
    </source>
</evidence>
<evidence type="ECO:0000256" key="2">
    <source>
        <dbReference type="ARBA" id="ARBA00006432"/>
    </source>
</evidence>
<dbReference type="SUPFAM" id="SSF56801">
    <property type="entry name" value="Acetyl-CoA synthetase-like"/>
    <property type="match status" value="1"/>
</dbReference>
<dbReference type="SUPFAM" id="SSF101898">
    <property type="entry name" value="NHL repeat"/>
    <property type="match status" value="1"/>
</dbReference>
<dbReference type="FunFam" id="3.30.300.30:FF:000037">
    <property type="entry name" value="acetoacetyl-CoA synthetase"/>
    <property type="match status" value="1"/>
</dbReference>
<evidence type="ECO:0000259" key="15">
    <source>
        <dbReference type="Pfam" id="PF00501"/>
    </source>
</evidence>
<keyword evidence="10" id="KW-0067">ATP-binding</keyword>
<keyword evidence="6" id="KW-0436">Ligase</keyword>
<keyword evidence="9" id="KW-0276">Fatty acid metabolism</keyword>
<dbReference type="Gene3D" id="2.120.10.30">
    <property type="entry name" value="TolB, C-terminal domain"/>
    <property type="match status" value="1"/>
</dbReference>
<comment type="similarity">
    <text evidence="2">Belongs to the ATP-dependent AMP-binding enzyme family.</text>
</comment>
<dbReference type="Pfam" id="PF16177">
    <property type="entry name" value="ACAS_N"/>
    <property type="match status" value="1"/>
</dbReference>
<evidence type="ECO:0000256" key="5">
    <source>
        <dbReference type="ARBA" id="ARBA00022490"/>
    </source>
</evidence>
<dbReference type="NCBIfam" id="TIGR01217">
    <property type="entry name" value="ac_ac_CoA_syn"/>
    <property type="match status" value="1"/>
</dbReference>
<dbReference type="Pfam" id="PF00501">
    <property type="entry name" value="AMP-binding"/>
    <property type="match status" value="1"/>
</dbReference>
<dbReference type="PROSITE" id="PS00455">
    <property type="entry name" value="AMP_BINDING"/>
    <property type="match status" value="1"/>
</dbReference>
<proteinExistence type="inferred from homology"/>
<name>A0A8J9YL15_BRALA</name>
<dbReference type="CDD" id="cd05819">
    <property type="entry name" value="NHL"/>
    <property type="match status" value="1"/>
</dbReference>
<reference evidence="17" key="1">
    <citation type="submission" date="2022-01" db="EMBL/GenBank/DDBJ databases">
        <authorList>
            <person name="Braso-Vives M."/>
        </authorList>
    </citation>
    <scope>NUCLEOTIDE SEQUENCE</scope>
</reference>
<dbReference type="GO" id="GO:0005524">
    <property type="term" value="F:ATP binding"/>
    <property type="evidence" value="ECO:0007669"/>
    <property type="project" value="UniProtKB-KW"/>
</dbReference>
<evidence type="ECO:0000259" key="16">
    <source>
        <dbReference type="Pfam" id="PF16177"/>
    </source>
</evidence>
<feature type="region of interest" description="Disordered" evidence="13">
    <location>
        <begin position="673"/>
        <end position="696"/>
    </location>
</feature>
<dbReference type="GO" id="GO:0005829">
    <property type="term" value="C:cytosol"/>
    <property type="evidence" value="ECO:0007669"/>
    <property type="project" value="UniProtKB-SubCell"/>
</dbReference>
<evidence type="ECO:0000256" key="13">
    <source>
        <dbReference type="SAM" id="MobiDB-lite"/>
    </source>
</evidence>
<protein>
    <recommendedName>
        <fullName evidence="4">Acetoacetyl-CoA synthetase</fullName>
        <ecNumber evidence="3">6.2.1.16</ecNumber>
    </recommendedName>
</protein>
<dbReference type="CDD" id="cd05943">
    <property type="entry name" value="AACS"/>
    <property type="match status" value="1"/>
</dbReference>
<evidence type="ECO:0000256" key="1">
    <source>
        <dbReference type="ARBA" id="ARBA00004514"/>
    </source>
</evidence>
<evidence type="ECO:0000256" key="9">
    <source>
        <dbReference type="ARBA" id="ARBA00022832"/>
    </source>
</evidence>
<feature type="repeat" description="NHL" evidence="12">
    <location>
        <begin position="949"/>
        <end position="992"/>
    </location>
</feature>
<feature type="domain" description="AMP-dependent synthetase/ligase" evidence="15">
    <location>
        <begin position="102"/>
        <end position="485"/>
    </location>
</feature>
<organism evidence="17 18">
    <name type="scientific">Branchiostoma lanceolatum</name>
    <name type="common">Common lancelet</name>
    <name type="synonym">Amphioxus lanceolatum</name>
    <dbReference type="NCBI Taxonomy" id="7740"/>
    <lineage>
        <taxon>Eukaryota</taxon>
        <taxon>Metazoa</taxon>
        <taxon>Chordata</taxon>
        <taxon>Cephalochordata</taxon>
        <taxon>Leptocardii</taxon>
        <taxon>Amphioxiformes</taxon>
        <taxon>Branchiostomatidae</taxon>
        <taxon>Branchiostoma</taxon>
    </lineage>
</organism>
<dbReference type="PROSITE" id="PS51125">
    <property type="entry name" value="NHL"/>
    <property type="match status" value="1"/>
</dbReference>
<keyword evidence="14" id="KW-1133">Transmembrane helix</keyword>
<dbReference type="InterPro" id="IPR020845">
    <property type="entry name" value="AMP-binding_CS"/>
</dbReference>